<evidence type="ECO:0000313" key="2">
    <source>
        <dbReference type="Proteomes" id="UP001631969"/>
    </source>
</evidence>
<evidence type="ECO:0000313" key="1">
    <source>
        <dbReference type="EMBL" id="MFM9331090.1"/>
    </source>
</evidence>
<gene>
    <name evidence="1" type="ORF">ACI1P1_22610</name>
</gene>
<keyword evidence="2" id="KW-1185">Reference proteome</keyword>
<sequence>MMTWARATTLETVRNLSIEQLDFLMDDKSNSIGALLLHIAAIETAYQTDTFENRLFNEAETGQWGAALELGDKARQEIRGYSLQDYITILKDVRQKTLNGLQERHDDWLYIVSDWWGHKPANHYFKWVHVMEDEISHRGQMRIIKKYFA</sequence>
<reference evidence="1" key="1">
    <citation type="submission" date="2024-12" db="EMBL/GenBank/DDBJ databases">
        <authorList>
            <person name="Wu N."/>
        </authorList>
    </citation>
    <scope>NUCLEOTIDE SEQUENCE</scope>
    <source>
        <strain evidence="1">P15</strain>
    </source>
</reference>
<protein>
    <submittedName>
        <fullName evidence="1">DinB family protein</fullName>
    </submittedName>
</protein>
<comment type="caution">
    <text evidence="1">The sequence shown here is derived from an EMBL/GenBank/DDBJ whole genome shotgun (WGS) entry which is preliminary data.</text>
</comment>
<accession>A0ACC7P490</accession>
<organism evidence="1 2">
    <name type="scientific">Paenibacillus mesotrionivorans</name>
    <dbReference type="NCBI Taxonomy" id="3160968"/>
    <lineage>
        <taxon>Bacteria</taxon>
        <taxon>Bacillati</taxon>
        <taxon>Bacillota</taxon>
        <taxon>Bacilli</taxon>
        <taxon>Bacillales</taxon>
        <taxon>Paenibacillaceae</taxon>
        <taxon>Paenibacillus</taxon>
    </lineage>
</organism>
<dbReference type="Proteomes" id="UP001631969">
    <property type="component" value="Unassembled WGS sequence"/>
</dbReference>
<name>A0ACC7P490_9BACL</name>
<dbReference type="EMBL" id="JBJURJ010000016">
    <property type="protein sequence ID" value="MFM9331090.1"/>
    <property type="molecule type" value="Genomic_DNA"/>
</dbReference>
<proteinExistence type="predicted"/>